<proteinExistence type="predicted"/>
<name>A0AAE0IPQ4_9PEZI</name>
<reference evidence="2" key="1">
    <citation type="journal article" date="2023" name="Mol. Phylogenet. Evol.">
        <title>Genome-scale phylogeny and comparative genomics of the fungal order Sordariales.</title>
        <authorList>
            <person name="Hensen N."/>
            <person name="Bonometti L."/>
            <person name="Westerberg I."/>
            <person name="Brannstrom I.O."/>
            <person name="Guillou S."/>
            <person name="Cros-Aarteil S."/>
            <person name="Calhoun S."/>
            <person name="Haridas S."/>
            <person name="Kuo A."/>
            <person name="Mondo S."/>
            <person name="Pangilinan J."/>
            <person name="Riley R."/>
            <person name="LaButti K."/>
            <person name="Andreopoulos B."/>
            <person name="Lipzen A."/>
            <person name="Chen C."/>
            <person name="Yan M."/>
            <person name="Daum C."/>
            <person name="Ng V."/>
            <person name="Clum A."/>
            <person name="Steindorff A."/>
            <person name="Ohm R.A."/>
            <person name="Martin F."/>
            <person name="Silar P."/>
            <person name="Natvig D.O."/>
            <person name="Lalanne C."/>
            <person name="Gautier V."/>
            <person name="Ament-Velasquez S.L."/>
            <person name="Kruys A."/>
            <person name="Hutchinson M.I."/>
            <person name="Powell A.J."/>
            <person name="Barry K."/>
            <person name="Miller A.N."/>
            <person name="Grigoriev I.V."/>
            <person name="Debuchy R."/>
            <person name="Gladieux P."/>
            <person name="Hiltunen Thoren M."/>
            <person name="Johannesson H."/>
        </authorList>
    </citation>
    <scope>NUCLEOTIDE SEQUENCE</scope>
    <source>
        <strain evidence="2">CBS 118394</strain>
    </source>
</reference>
<sequence length="192" mass="21099">MQALDAGALKEKAWEHVWSSDSLALDQRHAQADWQRCQIGLFLSGQLEDGGGKETLARWRHALSDKAHGTTASSIVSDQCNKAYYLDGPEGVYTKDSLTGDCGCIQIKAMAISMRRWFPSLAMLKGHSHSSECNKCCRGLADSCGVLGKDQSRLALVWWRWRVVIILPYGCIGVTIGLHALLHRDARPCGAT</sequence>
<gene>
    <name evidence="2" type="ORF">B0H66DRAFT_2969</name>
</gene>
<accession>A0AAE0IPQ4</accession>
<comment type="caution">
    <text evidence="2">The sequence shown here is derived from an EMBL/GenBank/DDBJ whole genome shotgun (WGS) entry which is preliminary data.</text>
</comment>
<organism evidence="2 3">
    <name type="scientific">Apodospora peruviana</name>
    <dbReference type="NCBI Taxonomy" id="516989"/>
    <lineage>
        <taxon>Eukaryota</taxon>
        <taxon>Fungi</taxon>
        <taxon>Dikarya</taxon>
        <taxon>Ascomycota</taxon>
        <taxon>Pezizomycotina</taxon>
        <taxon>Sordariomycetes</taxon>
        <taxon>Sordariomycetidae</taxon>
        <taxon>Sordariales</taxon>
        <taxon>Lasiosphaeriaceae</taxon>
        <taxon>Apodospora</taxon>
    </lineage>
</organism>
<dbReference type="EMBL" id="JAUEDM010000001">
    <property type="protein sequence ID" value="KAK3328840.1"/>
    <property type="molecule type" value="Genomic_DNA"/>
</dbReference>
<reference evidence="2" key="2">
    <citation type="submission" date="2023-06" db="EMBL/GenBank/DDBJ databases">
        <authorList>
            <consortium name="Lawrence Berkeley National Laboratory"/>
            <person name="Haridas S."/>
            <person name="Hensen N."/>
            <person name="Bonometti L."/>
            <person name="Westerberg I."/>
            <person name="Brannstrom I.O."/>
            <person name="Guillou S."/>
            <person name="Cros-Aarteil S."/>
            <person name="Calhoun S."/>
            <person name="Kuo A."/>
            <person name="Mondo S."/>
            <person name="Pangilinan J."/>
            <person name="Riley R."/>
            <person name="Labutti K."/>
            <person name="Andreopoulos B."/>
            <person name="Lipzen A."/>
            <person name="Chen C."/>
            <person name="Yanf M."/>
            <person name="Daum C."/>
            <person name="Ng V."/>
            <person name="Clum A."/>
            <person name="Steindorff A."/>
            <person name="Ohm R."/>
            <person name="Martin F."/>
            <person name="Silar P."/>
            <person name="Natvig D."/>
            <person name="Lalanne C."/>
            <person name="Gautier V."/>
            <person name="Ament-Velasquez S.L."/>
            <person name="Kruys A."/>
            <person name="Hutchinson M.I."/>
            <person name="Powell A.J."/>
            <person name="Barry K."/>
            <person name="Miller A.N."/>
            <person name="Grigoriev I.V."/>
            <person name="Debuchy R."/>
            <person name="Gladieux P."/>
            <person name="Thoren M.H."/>
            <person name="Johannesson H."/>
        </authorList>
    </citation>
    <scope>NUCLEOTIDE SEQUENCE</scope>
    <source>
        <strain evidence="2">CBS 118394</strain>
    </source>
</reference>
<dbReference type="AlphaFoldDB" id="A0AAE0IPQ4"/>
<evidence type="ECO:0000313" key="2">
    <source>
        <dbReference type="EMBL" id="KAK3328840.1"/>
    </source>
</evidence>
<keyword evidence="1" id="KW-0812">Transmembrane</keyword>
<keyword evidence="1" id="KW-1133">Transmembrane helix</keyword>
<keyword evidence="3" id="KW-1185">Reference proteome</keyword>
<evidence type="ECO:0000256" key="1">
    <source>
        <dbReference type="SAM" id="Phobius"/>
    </source>
</evidence>
<feature type="transmembrane region" description="Helical" evidence="1">
    <location>
        <begin position="163"/>
        <end position="182"/>
    </location>
</feature>
<dbReference type="Proteomes" id="UP001283341">
    <property type="component" value="Unassembled WGS sequence"/>
</dbReference>
<evidence type="ECO:0000313" key="3">
    <source>
        <dbReference type="Proteomes" id="UP001283341"/>
    </source>
</evidence>
<protein>
    <submittedName>
        <fullName evidence="2">Uncharacterized protein</fullName>
    </submittedName>
</protein>
<keyword evidence="1" id="KW-0472">Membrane</keyword>